<comment type="similarity">
    <text evidence="6">Belongs to the LptE lipoprotein family.</text>
</comment>
<comment type="subunit">
    <text evidence="6">Component of the lipopolysaccharide transport and assembly complex. Interacts with LptD.</text>
</comment>
<dbReference type="GO" id="GO:0043165">
    <property type="term" value="P:Gram-negative-bacterium-type cell outer membrane assembly"/>
    <property type="evidence" value="ECO:0007669"/>
    <property type="project" value="UniProtKB-UniRule"/>
</dbReference>
<gene>
    <name evidence="6" type="primary">lptE</name>
    <name evidence="7" type="ORF">H8K47_07185</name>
</gene>
<name>A0A923KZI1_9BURK</name>
<evidence type="ECO:0000313" key="8">
    <source>
        <dbReference type="Proteomes" id="UP000612361"/>
    </source>
</evidence>
<organism evidence="7 8">
    <name type="scientific">Undibacterium rugosum</name>
    <dbReference type="NCBI Taxonomy" id="2762291"/>
    <lineage>
        <taxon>Bacteria</taxon>
        <taxon>Pseudomonadati</taxon>
        <taxon>Pseudomonadota</taxon>
        <taxon>Betaproteobacteria</taxon>
        <taxon>Burkholderiales</taxon>
        <taxon>Oxalobacteraceae</taxon>
        <taxon>Undibacterium</taxon>
    </lineage>
</organism>
<dbReference type="HAMAP" id="MF_01186">
    <property type="entry name" value="LPS_assembly_LptE"/>
    <property type="match status" value="1"/>
</dbReference>
<protein>
    <recommendedName>
        <fullName evidence="6">LPS-assembly lipoprotein LptE</fullName>
    </recommendedName>
</protein>
<accession>A0A923KZI1</accession>
<dbReference type="Proteomes" id="UP000612361">
    <property type="component" value="Unassembled WGS sequence"/>
</dbReference>
<dbReference type="PANTHER" id="PTHR38098">
    <property type="entry name" value="LPS-ASSEMBLY LIPOPROTEIN LPTE"/>
    <property type="match status" value="1"/>
</dbReference>
<dbReference type="GO" id="GO:0009279">
    <property type="term" value="C:cell outer membrane"/>
    <property type="evidence" value="ECO:0007669"/>
    <property type="project" value="UniProtKB-SubCell"/>
</dbReference>
<dbReference type="InterPro" id="IPR007485">
    <property type="entry name" value="LPS_assembly_LptE"/>
</dbReference>
<evidence type="ECO:0000256" key="5">
    <source>
        <dbReference type="ARBA" id="ARBA00023288"/>
    </source>
</evidence>
<dbReference type="PANTHER" id="PTHR38098:SF1">
    <property type="entry name" value="LPS-ASSEMBLY LIPOPROTEIN LPTE"/>
    <property type="match status" value="1"/>
</dbReference>
<reference evidence="7" key="1">
    <citation type="submission" date="2020-08" db="EMBL/GenBank/DDBJ databases">
        <title>Novel species isolated from subtropical streams in China.</title>
        <authorList>
            <person name="Lu H."/>
        </authorList>
    </citation>
    <scope>NUCLEOTIDE SEQUENCE</scope>
    <source>
        <strain evidence="7">CY7W</strain>
    </source>
</reference>
<evidence type="ECO:0000256" key="3">
    <source>
        <dbReference type="ARBA" id="ARBA00023139"/>
    </source>
</evidence>
<keyword evidence="1 6" id="KW-0732">Signal</keyword>
<keyword evidence="8" id="KW-1185">Reference proteome</keyword>
<proteinExistence type="inferred from homology"/>
<keyword evidence="5 6" id="KW-0449">Lipoprotein</keyword>
<evidence type="ECO:0000313" key="7">
    <source>
        <dbReference type="EMBL" id="MBC3935136.1"/>
    </source>
</evidence>
<comment type="caution">
    <text evidence="7">The sequence shown here is derived from an EMBL/GenBank/DDBJ whole genome shotgun (WGS) entry which is preliminary data.</text>
</comment>
<evidence type="ECO:0000256" key="2">
    <source>
        <dbReference type="ARBA" id="ARBA00023136"/>
    </source>
</evidence>
<keyword evidence="4 6" id="KW-0998">Cell outer membrane</keyword>
<comment type="function">
    <text evidence="6">Together with LptD, is involved in the assembly of lipopolysaccharide (LPS) at the surface of the outer membrane. Required for the proper assembly of LptD. Binds LPS and may serve as the LPS recognition site at the outer membrane.</text>
</comment>
<sequence length="169" mass="19161">MRISLSSVMKKLLLLQLVFILSACGFALRGPVSFPFSSLYIALPDASPLGGELKRQIRANGKTEILSSPEKAQVILEVMGESREKQILSLNSQGRVREYNLLYTFSFRLRSPDGREYLAPVSMQFKRTVTFNESQVLAKEAEDALLYRDMQSDLVQQIMRRLSVVKLDQ</sequence>
<keyword evidence="3 6" id="KW-0564">Palmitate</keyword>
<evidence type="ECO:0000256" key="6">
    <source>
        <dbReference type="HAMAP-Rule" id="MF_01186"/>
    </source>
</evidence>
<dbReference type="EMBL" id="JACOGG010000006">
    <property type="protein sequence ID" value="MBC3935136.1"/>
    <property type="molecule type" value="Genomic_DNA"/>
</dbReference>
<dbReference type="GO" id="GO:0015920">
    <property type="term" value="P:lipopolysaccharide transport"/>
    <property type="evidence" value="ECO:0007669"/>
    <property type="project" value="TreeGrafter"/>
</dbReference>
<dbReference type="PROSITE" id="PS51257">
    <property type="entry name" value="PROKAR_LIPOPROTEIN"/>
    <property type="match status" value="1"/>
</dbReference>
<dbReference type="Pfam" id="PF04390">
    <property type="entry name" value="LptE"/>
    <property type="match status" value="1"/>
</dbReference>
<dbReference type="GO" id="GO:0001530">
    <property type="term" value="F:lipopolysaccharide binding"/>
    <property type="evidence" value="ECO:0007669"/>
    <property type="project" value="TreeGrafter"/>
</dbReference>
<evidence type="ECO:0000256" key="4">
    <source>
        <dbReference type="ARBA" id="ARBA00023237"/>
    </source>
</evidence>
<keyword evidence="2 6" id="KW-0472">Membrane</keyword>
<evidence type="ECO:0000256" key="1">
    <source>
        <dbReference type="ARBA" id="ARBA00022729"/>
    </source>
</evidence>
<dbReference type="Gene3D" id="3.30.160.150">
    <property type="entry name" value="Lipoprotein like domain"/>
    <property type="match status" value="1"/>
</dbReference>
<comment type="subcellular location">
    <subcellularLocation>
        <location evidence="6">Cell outer membrane</location>
        <topology evidence="6">Lipid-anchor</topology>
    </subcellularLocation>
</comment>
<dbReference type="AlphaFoldDB" id="A0A923KZI1"/>
<dbReference type="GO" id="GO:1990351">
    <property type="term" value="C:transporter complex"/>
    <property type="evidence" value="ECO:0007669"/>
    <property type="project" value="TreeGrafter"/>
</dbReference>